<evidence type="ECO:0000313" key="2">
    <source>
        <dbReference type="EMBL" id="TXL80480.1"/>
    </source>
</evidence>
<evidence type="ECO:0000256" key="1">
    <source>
        <dbReference type="SAM" id="MobiDB-lite"/>
    </source>
</evidence>
<evidence type="ECO:0000313" key="3">
    <source>
        <dbReference type="Proteomes" id="UP000321638"/>
    </source>
</evidence>
<gene>
    <name evidence="2" type="ORF">FHP25_05495</name>
</gene>
<sequence length="207" mass="21628">MKDHAGYMERGGVFGTLSGMAPPGLRRALEPWGGMLNPLVWTPGPSIQQMLQSSGDLTRATLAGQPIGMLNALAGVTMGAIGAVPGGRAVTRSAKATADLAMDLASRQSRAEKMFPVEVYHGTAYDFDAFDPRKYGQTMPGPVSGLGGLGIDRSEGCQPLRGDGGKTTRGVARAGHCVGREAATGWRRPFRHAPAPRSQKAGQLSIA</sequence>
<organism evidence="2 3">
    <name type="scientific">Vineibacter terrae</name>
    <dbReference type="NCBI Taxonomy" id="2586908"/>
    <lineage>
        <taxon>Bacteria</taxon>
        <taxon>Pseudomonadati</taxon>
        <taxon>Pseudomonadota</taxon>
        <taxon>Alphaproteobacteria</taxon>
        <taxon>Hyphomicrobiales</taxon>
        <taxon>Vineibacter</taxon>
    </lineage>
</organism>
<accession>A0A5C8PSZ4</accession>
<dbReference type="Proteomes" id="UP000321638">
    <property type="component" value="Unassembled WGS sequence"/>
</dbReference>
<keyword evidence="3" id="KW-1185">Reference proteome</keyword>
<feature type="region of interest" description="Disordered" evidence="1">
    <location>
        <begin position="187"/>
        <end position="207"/>
    </location>
</feature>
<name>A0A5C8PSZ4_9HYPH</name>
<protein>
    <submittedName>
        <fullName evidence="2">Uncharacterized protein</fullName>
    </submittedName>
</protein>
<dbReference type="AlphaFoldDB" id="A0A5C8PSZ4"/>
<dbReference type="EMBL" id="VDUZ01000004">
    <property type="protein sequence ID" value="TXL80480.1"/>
    <property type="molecule type" value="Genomic_DNA"/>
</dbReference>
<proteinExistence type="predicted"/>
<comment type="caution">
    <text evidence="2">The sequence shown here is derived from an EMBL/GenBank/DDBJ whole genome shotgun (WGS) entry which is preliminary data.</text>
</comment>
<dbReference type="RefSeq" id="WP_147845896.1">
    <property type="nucleotide sequence ID" value="NZ_VDUZ01000004.1"/>
</dbReference>
<reference evidence="2 3" key="1">
    <citation type="submission" date="2019-06" db="EMBL/GenBank/DDBJ databases">
        <title>New taxonomy in bacterial strain CC-CFT640, isolated from vineyard.</title>
        <authorList>
            <person name="Lin S.-Y."/>
            <person name="Tsai C.-F."/>
            <person name="Young C.-C."/>
        </authorList>
    </citation>
    <scope>NUCLEOTIDE SEQUENCE [LARGE SCALE GENOMIC DNA]</scope>
    <source>
        <strain evidence="2 3">CC-CFT640</strain>
    </source>
</reference>